<name>Q17CB4_AEDAE</name>
<reference evidence="1" key="3">
    <citation type="submission" date="2012-09" db="EMBL/GenBank/DDBJ databases">
        <authorList>
            <consortium name="VectorBase"/>
        </authorList>
    </citation>
    <scope>NUCLEOTIDE SEQUENCE</scope>
    <source>
        <strain evidence="1">Liverpool</strain>
    </source>
</reference>
<reference evidence="1" key="2">
    <citation type="journal article" date="2007" name="Science">
        <title>Genome sequence of Aedes aegypti, a major arbovirus vector.</title>
        <authorList>
            <person name="Nene V."/>
            <person name="Wortman J.R."/>
            <person name="Lawson D."/>
            <person name="Haas B."/>
            <person name="Kodira C."/>
            <person name="Tu Z.J."/>
            <person name="Loftus B."/>
            <person name="Xi Z."/>
            <person name="Megy K."/>
            <person name="Grabherr M."/>
            <person name="Ren Q."/>
            <person name="Zdobnov E.M."/>
            <person name="Lobo N.F."/>
            <person name="Campbell K.S."/>
            <person name="Brown S.E."/>
            <person name="Bonaldo M.F."/>
            <person name="Zhu J."/>
            <person name="Sinkins S.P."/>
            <person name="Hogenkamp D.G."/>
            <person name="Amedeo P."/>
            <person name="Arensburger P."/>
            <person name="Atkinson P.W."/>
            <person name="Bidwell S."/>
            <person name="Biedler J."/>
            <person name="Birney E."/>
            <person name="Bruggner R.V."/>
            <person name="Costas J."/>
            <person name="Coy M.R."/>
            <person name="Crabtree J."/>
            <person name="Crawford M."/>
            <person name="Debruyn B."/>
            <person name="Decaprio D."/>
            <person name="Eiglmeier K."/>
            <person name="Eisenstadt E."/>
            <person name="El-Dorry H."/>
            <person name="Gelbart W.M."/>
            <person name="Gomes S.L."/>
            <person name="Hammond M."/>
            <person name="Hannick L.I."/>
            <person name="Hogan J.R."/>
            <person name="Holmes M.H."/>
            <person name="Jaffe D."/>
            <person name="Johnston J.S."/>
            <person name="Kennedy R.C."/>
            <person name="Koo H."/>
            <person name="Kravitz S."/>
            <person name="Kriventseva E.V."/>
            <person name="Kulp D."/>
            <person name="Labutti K."/>
            <person name="Lee E."/>
            <person name="Li S."/>
            <person name="Lovin D.D."/>
            <person name="Mao C."/>
            <person name="Mauceli E."/>
            <person name="Menck C.F."/>
            <person name="Miller J.R."/>
            <person name="Montgomery P."/>
            <person name="Mori A."/>
            <person name="Nascimento A.L."/>
            <person name="Naveira H.F."/>
            <person name="Nusbaum C."/>
            <person name="O'leary S."/>
            <person name="Orvis J."/>
            <person name="Pertea M."/>
            <person name="Quesneville H."/>
            <person name="Reidenbach K.R."/>
            <person name="Rogers Y.H."/>
            <person name="Roth C.W."/>
            <person name="Schneider J.R."/>
            <person name="Schatz M."/>
            <person name="Shumway M."/>
            <person name="Stanke M."/>
            <person name="Stinson E.O."/>
            <person name="Tubio J.M."/>
            <person name="Vanzee J.P."/>
            <person name="Verjovski-Almeida S."/>
            <person name="Werner D."/>
            <person name="White O."/>
            <person name="Wyder S."/>
            <person name="Zeng Q."/>
            <person name="Zhao Q."/>
            <person name="Zhao Y."/>
            <person name="Hill C.A."/>
            <person name="Raikhel A.S."/>
            <person name="Soares M.B."/>
            <person name="Knudson D.L."/>
            <person name="Lee N.H."/>
            <person name="Galagan J."/>
            <person name="Salzberg S.L."/>
            <person name="Paulsen I.T."/>
            <person name="Dimopoulos G."/>
            <person name="Collins F.H."/>
            <person name="Birren B."/>
            <person name="Fraser-Liggett C.M."/>
            <person name="Severson D.W."/>
        </authorList>
    </citation>
    <scope>NUCLEOTIDE SEQUENCE [LARGE SCALE GENOMIC DNA]</scope>
    <source>
        <strain evidence="1">Liverpool</strain>
    </source>
</reference>
<dbReference type="Proteomes" id="UP000682892">
    <property type="component" value="Chromosome 1"/>
</dbReference>
<dbReference type="PaxDb" id="7159-AAEL004615-PA"/>
<sequence length="58" mass="6412">MRLVWVGFFSVEISASSDGGEVFSWMKKVFCRLALSGALQKGLGNKGWKRQSRASVDC</sequence>
<dbReference type="AlphaFoldDB" id="Q17CB4"/>
<protein>
    <submittedName>
        <fullName evidence="1">AAEL004615-PA</fullName>
    </submittedName>
</protein>
<organism evidence="1 2">
    <name type="scientific">Aedes aegypti</name>
    <name type="common">Yellowfever mosquito</name>
    <name type="synonym">Culex aegypti</name>
    <dbReference type="NCBI Taxonomy" id="7159"/>
    <lineage>
        <taxon>Eukaryota</taxon>
        <taxon>Metazoa</taxon>
        <taxon>Ecdysozoa</taxon>
        <taxon>Arthropoda</taxon>
        <taxon>Hexapoda</taxon>
        <taxon>Insecta</taxon>
        <taxon>Pterygota</taxon>
        <taxon>Neoptera</taxon>
        <taxon>Endopterygota</taxon>
        <taxon>Diptera</taxon>
        <taxon>Nematocera</taxon>
        <taxon>Culicoidea</taxon>
        <taxon>Culicidae</taxon>
        <taxon>Culicinae</taxon>
        <taxon>Aedini</taxon>
        <taxon>Aedes</taxon>
        <taxon>Stegomyia</taxon>
    </lineage>
</organism>
<evidence type="ECO:0000313" key="1">
    <source>
        <dbReference type="EMBL" id="EAT43961.1"/>
    </source>
</evidence>
<dbReference type="EMBL" id="CH477310">
    <property type="protein sequence ID" value="EAT43961.1"/>
    <property type="molecule type" value="Genomic_DNA"/>
</dbReference>
<proteinExistence type="predicted"/>
<accession>Q17CB4</accession>
<reference evidence="1" key="1">
    <citation type="submission" date="2005-10" db="EMBL/GenBank/DDBJ databases">
        <authorList>
            <person name="Loftus B.J."/>
            <person name="Nene V.M."/>
            <person name="Hannick L.I."/>
            <person name="Bidwell S."/>
            <person name="Haas B."/>
            <person name="Amedeo P."/>
            <person name="Orvis J."/>
            <person name="Wortman J.R."/>
            <person name="White O.R."/>
            <person name="Salzberg S."/>
            <person name="Shumway M."/>
            <person name="Koo H."/>
            <person name="Zhao Y."/>
            <person name="Holmes M."/>
            <person name="Miller J."/>
            <person name="Schatz M."/>
            <person name="Pop M."/>
            <person name="Pai G."/>
            <person name="Utterback T."/>
            <person name="Rogers Y.-H."/>
            <person name="Kravitz S."/>
            <person name="Fraser C.M."/>
        </authorList>
    </citation>
    <scope>NUCLEOTIDE SEQUENCE</scope>
    <source>
        <strain evidence="1">Liverpool</strain>
    </source>
</reference>
<dbReference type="HOGENOM" id="CLU_2980875_0_0_1"/>
<evidence type="ECO:0000313" key="2">
    <source>
        <dbReference type="Proteomes" id="UP000682892"/>
    </source>
</evidence>
<gene>
    <name evidence="1" type="ORF">AaeL_AAEL004615</name>
</gene>